<dbReference type="Proteomes" id="UP000799324">
    <property type="component" value="Unassembled WGS sequence"/>
</dbReference>
<accession>A0A6A6TGA7</accession>
<dbReference type="InterPro" id="IPR010730">
    <property type="entry name" value="HET"/>
</dbReference>
<proteinExistence type="predicted"/>
<evidence type="ECO:0000313" key="3">
    <source>
        <dbReference type="Proteomes" id="UP000799324"/>
    </source>
</evidence>
<evidence type="ECO:0000313" key="2">
    <source>
        <dbReference type="EMBL" id="KAF2658267.1"/>
    </source>
</evidence>
<organism evidence="2 3">
    <name type="scientific">Lophiostoma macrostomum CBS 122681</name>
    <dbReference type="NCBI Taxonomy" id="1314788"/>
    <lineage>
        <taxon>Eukaryota</taxon>
        <taxon>Fungi</taxon>
        <taxon>Dikarya</taxon>
        <taxon>Ascomycota</taxon>
        <taxon>Pezizomycotina</taxon>
        <taxon>Dothideomycetes</taxon>
        <taxon>Pleosporomycetidae</taxon>
        <taxon>Pleosporales</taxon>
        <taxon>Lophiostomataceae</taxon>
        <taxon>Lophiostoma</taxon>
    </lineage>
</organism>
<dbReference type="EMBL" id="MU004316">
    <property type="protein sequence ID" value="KAF2658267.1"/>
    <property type="molecule type" value="Genomic_DNA"/>
</dbReference>
<reference evidence="2" key="1">
    <citation type="journal article" date="2020" name="Stud. Mycol.">
        <title>101 Dothideomycetes genomes: a test case for predicting lifestyles and emergence of pathogens.</title>
        <authorList>
            <person name="Haridas S."/>
            <person name="Albert R."/>
            <person name="Binder M."/>
            <person name="Bloem J."/>
            <person name="Labutti K."/>
            <person name="Salamov A."/>
            <person name="Andreopoulos B."/>
            <person name="Baker S."/>
            <person name="Barry K."/>
            <person name="Bills G."/>
            <person name="Bluhm B."/>
            <person name="Cannon C."/>
            <person name="Castanera R."/>
            <person name="Culley D."/>
            <person name="Daum C."/>
            <person name="Ezra D."/>
            <person name="Gonzalez J."/>
            <person name="Henrissat B."/>
            <person name="Kuo A."/>
            <person name="Liang C."/>
            <person name="Lipzen A."/>
            <person name="Lutzoni F."/>
            <person name="Magnuson J."/>
            <person name="Mondo S."/>
            <person name="Nolan M."/>
            <person name="Ohm R."/>
            <person name="Pangilinan J."/>
            <person name="Park H.-J."/>
            <person name="Ramirez L."/>
            <person name="Alfaro M."/>
            <person name="Sun H."/>
            <person name="Tritt A."/>
            <person name="Yoshinaga Y."/>
            <person name="Zwiers L.-H."/>
            <person name="Turgeon B."/>
            <person name="Goodwin S."/>
            <person name="Spatafora J."/>
            <person name="Crous P."/>
            <person name="Grigoriev I."/>
        </authorList>
    </citation>
    <scope>NUCLEOTIDE SEQUENCE</scope>
    <source>
        <strain evidence="2">CBS 122681</strain>
    </source>
</reference>
<protein>
    <recommendedName>
        <fullName evidence="1">Heterokaryon incompatibility domain-containing protein</fullName>
    </recommendedName>
</protein>
<name>A0A6A6TGA7_9PLEO</name>
<sequence>MPTSVHSKQINTTELGGDYDYNVLPSAQSFRVAEILPGCDGDDISCKLYTAEWTSTPEYEAISYAWGDPKLTAPVFCDGKAIEVTKSLHTALSHFRSEDKSRFVWADALCINQRDISERGLQVKQMRRIYESAQTVLIWLGPDNEDGHAATAVESIQIISDFLCDKLGISMDEHTVSDHTYQELLLKNQAKLPLPNETSFSADFMWKSLVWFYSHAYFTRIWVIQEVSANMNRDVNVGYATTDWKRIDIVASYIIMEPTFSDAYGFSNACCWWVATIAELALQPTRWLNILYLASNYGCLDARDVIYGLRGLMELPKDGSLLDPDYGKSTLEVYRDAVEAALVNFKKADVLLYVTGSQNPSWIPRWDIPMLFRNPFRFGKPMPWKPAGDTGPVWSIDKSTNVLSLSGFTLDVIEYTEPYNQLNFANGTIDSEEGKASLKVIWTRILHTFGDSLGNILPLAQPFLTAVAISISFGLNHTISSFERLELLHNFIAYLATVLADDQATLTKYIPHDLLAESQSADGHDFGKPFWDFQYPESSVFVTKSKFVGCAVSTTQQDDEIFVSLGSTYPMILRPKDEPNPGTYVIRGFAYVDGVMHGERAEFSELTLRIQ</sequence>
<dbReference type="InterPro" id="IPR052895">
    <property type="entry name" value="HetReg/Transcr_Mod"/>
</dbReference>
<dbReference type="OrthoDB" id="2157530at2759"/>
<keyword evidence="3" id="KW-1185">Reference proteome</keyword>
<dbReference type="PANTHER" id="PTHR24148:SF82">
    <property type="entry name" value="HETEROKARYON INCOMPATIBILITY DOMAIN-CONTAINING PROTEIN"/>
    <property type="match status" value="1"/>
</dbReference>
<dbReference type="AlphaFoldDB" id="A0A6A6TGA7"/>
<dbReference type="Pfam" id="PF06985">
    <property type="entry name" value="HET"/>
    <property type="match status" value="1"/>
</dbReference>
<dbReference type="PANTHER" id="PTHR24148">
    <property type="entry name" value="ANKYRIN REPEAT DOMAIN-CONTAINING PROTEIN 39 HOMOLOG-RELATED"/>
    <property type="match status" value="1"/>
</dbReference>
<evidence type="ECO:0000259" key="1">
    <source>
        <dbReference type="Pfam" id="PF06985"/>
    </source>
</evidence>
<gene>
    <name evidence="2" type="ORF">K491DRAFT_624949</name>
</gene>
<feature type="domain" description="Heterokaryon incompatibility" evidence="1">
    <location>
        <begin position="59"/>
        <end position="226"/>
    </location>
</feature>
<dbReference type="Pfam" id="PF26639">
    <property type="entry name" value="Het-6_barrel"/>
    <property type="match status" value="1"/>
</dbReference>